<sequence length="106" mass="11825">MVMPFDFRKHADFPNRFTSEVERQMKEKERRDRQTALIFALLIGAFAALGILLVMNSNSRVGPKDVSDCSSVQPEAARLACFDELSRHSKSEPFKGAPPAELGGKK</sequence>
<organism evidence="2 3">
    <name type="scientific">Hyphomicrobium facile</name>
    <dbReference type="NCBI Taxonomy" id="51670"/>
    <lineage>
        <taxon>Bacteria</taxon>
        <taxon>Pseudomonadati</taxon>
        <taxon>Pseudomonadota</taxon>
        <taxon>Alphaproteobacteria</taxon>
        <taxon>Hyphomicrobiales</taxon>
        <taxon>Hyphomicrobiaceae</taxon>
        <taxon>Hyphomicrobium</taxon>
    </lineage>
</organism>
<proteinExistence type="predicted"/>
<dbReference type="STRING" id="51670.SAMN04488557_1186"/>
<dbReference type="Proteomes" id="UP000199423">
    <property type="component" value="Unassembled WGS sequence"/>
</dbReference>
<keyword evidence="1" id="KW-1133">Transmembrane helix</keyword>
<accession>A0A1I7N3E6</accession>
<keyword evidence="1" id="KW-0812">Transmembrane</keyword>
<reference evidence="3" key="1">
    <citation type="submission" date="2016-10" db="EMBL/GenBank/DDBJ databases">
        <authorList>
            <person name="Varghese N."/>
            <person name="Submissions S."/>
        </authorList>
    </citation>
    <scope>NUCLEOTIDE SEQUENCE [LARGE SCALE GENOMIC DNA]</scope>
    <source>
        <strain evidence="3">DSM 1565</strain>
    </source>
</reference>
<dbReference type="AlphaFoldDB" id="A0A1I7N3E6"/>
<protein>
    <submittedName>
        <fullName evidence="2">Uncharacterized protein</fullName>
    </submittedName>
</protein>
<evidence type="ECO:0000256" key="1">
    <source>
        <dbReference type="SAM" id="Phobius"/>
    </source>
</evidence>
<gene>
    <name evidence="2" type="ORF">SAMN04488557_1186</name>
</gene>
<name>A0A1I7N3E6_9HYPH</name>
<dbReference type="EMBL" id="FPCH01000001">
    <property type="protein sequence ID" value="SFV29170.1"/>
    <property type="molecule type" value="Genomic_DNA"/>
</dbReference>
<evidence type="ECO:0000313" key="2">
    <source>
        <dbReference type="EMBL" id="SFV29170.1"/>
    </source>
</evidence>
<feature type="transmembrane region" description="Helical" evidence="1">
    <location>
        <begin position="35"/>
        <end position="55"/>
    </location>
</feature>
<keyword evidence="3" id="KW-1185">Reference proteome</keyword>
<keyword evidence="1" id="KW-0472">Membrane</keyword>
<evidence type="ECO:0000313" key="3">
    <source>
        <dbReference type="Proteomes" id="UP000199423"/>
    </source>
</evidence>